<reference evidence="4" key="1">
    <citation type="submission" date="2016-11" db="EMBL/GenBank/DDBJ databases">
        <title>Trade-off between light-utilization and light-protection in marine flavobacteria.</title>
        <authorList>
            <person name="Kumagai Y."/>
            <person name="Yoshizawa S."/>
            <person name="Kogure K."/>
        </authorList>
    </citation>
    <scope>NUCLEOTIDE SEQUENCE [LARGE SCALE GENOMIC DNA]</scope>
    <source>
        <strain evidence="4">SG-18</strain>
    </source>
</reference>
<dbReference type="PANTHER" id="PTHR43283:SF11">
    <property type="entry name" value="BETA-LACTAMASE-RELATED DOMAIN-CONTAINING PROTEIN"/>
    <property type="match status" value="1"/>
</dbReference>
<dbReference type="Gene3D" id="3.40.710.10">
    <property type="entry name" value="DD-peptidase/beta-lactamase superfamily"/>
    <property type="match status" value="1"/>
</dbReference>
<sequence>MKKKKIAYVHLGEASSEAFLSTLRKYAQVDAFDFRKAKSFAAQLKSYNLIVVGVHKSDASPYKKFRLTKTEQEQLKSLASLRSSNLVLALFAKPYALSDIAVIPPQTAEIPVGPAPANGPALQNSPIGSGISFDLHPFDAFPEIDAILCAYQNHPIAQSKAAQVLFGAIESHGRLPVSIAEQPGFQAGDGISTRKLERLGYSIPERVGFDVEWLTRVDTLVQHGLDSLMYPGAQVLIAKDGKVIYNKAFGKLTFEGEEKLTKEHLFDLASLTKILSTLPLLMEMEEKGDLELNNTFSELIPEYSDSELKDVTVLKALSHYGRLPAWIAYYVNTLDKQRKPSKELYRQKPEPGYEIKINENLYLSNSYGDTIYRRIGEQELKSNRYRYSDVGYYVFKKYIEKSKGQRLDTLSNNFLYASLGANNTLFNPLRKFQKKWIVPTEEDKYFRHTTVRGYVHDMGAAMQNGVGGHAGLFSNANDVAKIMQMYLQGGYYGGQRYLQSRTISKFNTCYFCHKDVRRGVGFDKPQLKDHGPTCGCVSRKSFGHSGFTGTYTWADPEKNLVYVFLSNRTYPSARNNLLISTELRTRIQQVIYDALDE</sequence>
<keyword evidence="1" id="KW-0378">Hydrolase</keyword>
<accession>A0A2S7T6X1</accession>
<evidence type="ECO:0000313" key="4">
    <source>
        <dbReference type="Proteomes" id="UP000239366"/>
    </source>
</evidence>
<keyword evidence="4" id="KW-1185">Reference proteome</keyword>
<dbReference type="Pfam" id="PF00144">
    <property type="entry name" value="Beta-lactamase"/>
    <property type="match status" value="1"/>
</dbReference>
<dbReference type="InterPro" id="IPR050789">
    <property type="entry name" value="Diverse_Enzym_Activities"/>
</dbReference>
<evidence type="ECO:0000259" key="2">
    <source>
        <dbReference type="Pfam" id="PF00144"/>
    </source>
</evidence>
<evidence type="ECO:0000256" key="1">
    <source>
        <dbReference type="ARBA" id="ARBA00022801"/>
    </source>
</evidence>
<dbReference type="AlphaFoldDB" id="A0A2S7T6X1"/>
<organism evidence="3 4">
    <name type="scientific">Aureicoccus marinus</name>
    <dbReference type="NCBI Taxonomy" id="754435"/>
    <lineage>
        <taxon>Bacteria</taxon>
        <taxon>Pseudomonadati</taxon>
        <taxon>Bacteroidota</taxon>
        <taxon>Flavobacteriia</taxon>
        <taxon>Flavobacteriales</taxon>
        <taxon>Flavobacteriaceae</taxon>
        <taxon>Aureicoccus</taxon>
    </lineage>
</organism>
<gene>
    <name evidence="3" type="ORF">BST99_05495</name>
</gene>
<name>A0A2S7T6X1_9FLAO</name>
<dbReference type="EMBL" id="MQVX01000001">
    <property type="protein sequence ID" value="PQJ15255.1"/>
    <property type="molecule type" value="Genomic_DNA"/>
</dbReference>
<dbReference type="SUPFAM" id="SSF56601">
    <property type="entry name" value="beta-lactamase/transpeptidase-like"/>
    <property type="match status" value="1"/>
</dbReference>
<protein>
    <recommendedName>
        <fullName evidence="2">Beta-lactamase-related domain-containing protein</fullName>
    </recommendedName>
</protein>
<dbReference type="InterPro" id="IPR001466">
    <property type="entry name" value="Beta-lactam-related"/>
</dbReference>
<dbReference type="Gene3D" id="3.40.50.1700">
    <property type="entry name" value="Glycoside hydrolase family 3 C-terminal domain"/>
    <property type="match status" value="1"/>
</dbReference>
<dbReference type="GO" id="GO:0004553">
    <property type="term" value="F:hydrolase activity, hydrolyzing O-glycosyl compounds"/>
    <property type="evidence" value="ECO:0007669"/>
    <property type="project" value="InterPro"/>
</dbReference>
<evidence type="ECO:0000313" key="3">
    <source>
        <dbReference type="EMBL" id="PQJ15255.1"/>
    </source>
</evidence>
<feature type="domain" description="Beta-lactamase-related" evidence="2">
    <location>
        <begin position="217"/>
        <end position="573"/>
    </location>
</feature>
<dbReference type="Proteomes" id="UP000239366">
    <property type="component" value="Unassembled WGS sequence"/>
</dbReference>
<dbReference type="InterPro" id="IPR036881">
    <property type="entry name" value="Glyco_hydro_3_C_sf"/>
</dbReference>
<comment type="caution">
    <text evidence="3">The sequence shown here is derived from an EMBL/GenBank/DDBJ whole genome shotgun (WGS) entry which is preliminary data.</text>
</comment>
<dbReference type="GO" id="GO:0005975">
    <property type="term" value="P:carbohydrate metabolic process"/>
    <property type="evidence" value="ECO:0007669"/>
    <property type="project" value="InterPro"/>
</dbReference>
<dbReference type="PANTHER" id="PTHR43283">
    <property type="entry name" value="BETA-LACTAMASE-RELATED"/>
    <property type="match status" value="1"/>
</dbReference>
<proteinExistence type="predicted"/>
<dbReference type="InterPro" id="IPR012338">
    <property type="entry name" value="Beta-lactam/transpept-like"/>
</dbReference>
<dbReference type="RefSeq" id="WP_317046117.1">
    <property type="nucleotide sequence ID" value="NZ_MQVX01000001.1"/>
</dbReference>